<comment type="caution">
    <text evidence="1">The sequence shown here is derived from an EMBL/GenBank/DDBJ whole genome shotgun (WGS) entry which is preliminary data.</text>
</comment>
<protein>
    <recommendedName>
        <fullName evidence="2">Methyltransferase</fullName>
    </recommendedName>
</protein>
<dbReference type="EMBL" id="LNQE01001766">
    <property type="protein sequence ID" value="KUG05788.1"/>
    <property type="molecule type" value="Genomic_DNA"/>
</dbReference>
<dbReference type="InterPro" id="IPR029063">
    <property type="entry name" value="SAM-dependent_MTases_sf"/>
</dbReference>
<dbReference type="PANTHER" id="PTHR40036">
    <property type="entry name" value="MACROCIN O-METHYLTRANSFERASE"/>
    <property type="match status" value="1"/>
</dbReference>
<organism evidence="1">
    <name type="scientific">hydrocarbon metagenome</name>
    <dbReference type="NCBI Taxonomy" id="938273"/>
    <lineage>
        <taxon>unclassified sequences</taxon>
        <taxon>metagenomes</taxon>
        <taxon>ecological metagenomes</taxon>
    </lineage>
</organism>
<evidence type="ECO:0008006" key="2">
    <source>
        <dbReference type="Google" id="ProtNLM"/>
    </source>
</evidence>
<dbReference type="AlphaFoldDB" id="A0A0W8EBE1"/>
<dbReference type="Pfam" id="PF05711">
    <property type="entry name" value="TylF"/>
    <property type="match status" value="1"/>
</dbReference>
<evidence type="ECO:0000313" key="1">
    <source>
        <dbReference type="EMBL" id="KUG05788.1"/>
    </source>
</evidence>
<sequence length="141" mass="16147">MVYLCDTFKGVVKAGENDSKYSGGEHANTSRVLVEELLNKKLQVSNVTILEGIFPEENQHKIAADQFRFCHIDVDVYQSAKDIFEWVWPKMSMNGIIVFDDYGSSGCDGITKFVNEEWERNDRITFYNLNGHAVIIKISKF</sequence>
<accession>A0A0W8EBE1</accession>
<reference evidence="1" key="1">
    <citation type="journal article" date="2015" name="Proc. Natl. Acad. Sci. U.S.A.">
        <title>Networks of energetic and metabolic interactions define dynamics in microbial communities.</title>
        <authorList>
            <person name="Embree M."/>
            <person name="Liu J.K."/>
            <person name="Al-Bassam M.M."/>
            <person name="Zengler K."/>
        </authorList>
    </citation>
    <scope>NUCLEOTIDE SEQUENCE</scope>
</reference>
<dbReference type="PANTHER" id="PTHR40036:SF1">
    <property type="entry name" value="MACROCIN O-METHYLTRANSFERASE"/>
    <property type="match status" value="1"/>
</dbReference>
<dbReference type="InterPro" id="IPR008884">
    <property type="entry name" value="TylF_MeTrfase"/>
</dbReference>
<gene>
    <name evidence="1" type="ORF">ASZ90_016767</name>
</gene>
<dbReference type="Gene3D" id="3.40.50.150">
    <property type="entry name" value="Vaccinia Virus protein VP39"/>
    <property type="match status" value="1"/>
</dbReference>
<name>A0A0W8EBE1_9ZZZZ</name>
<proteinExistence type="predicted"/>